<dbReference type="RefSeq" id="WP_366193638.1">
    <property type="nucleotide sequence ID" value="NZ_JBFBVU010000017.1"/>
</dbReference>
<evidence type="ECO:0000256" key="4">
    <source>
        <dbReference type="ARBA" id="ARBA00023002"/>
    </source>
</evidence>
<keyword evidence="2" id="KW-0285">Flavoprotein</keyword>
<dbReference type="InterPro" id="IPR036188">
    <property type="entry name" value="FAD/NAD-bd_sf"/>
</dbReference>
<dbReference type="PANTHER" id="PTHR43104">
    <property type="entry name" value="L-2-HYDROXYGLUTARATE DEHYDROGENASE, MITOCHONDRIAL"/>
    <property type="match status" value="1"/>
</dbReference>
<comment type="cofactor">
    <cofactor evidence="1">
        <name>FAD</name>
        <dbReference type="ChEBI" id="CHEBI:57692"/>
    </cofactor>
</comment>
<evidence type="ECO:0000256" key="5">
    <source>
        <dbReference type="ARBA" id="ARBA00037941"/>
    </source>
</evidence>
<gene>
    <name evidence="7" type="ORF">AB0T83_13345</name>
</gene>
<protein>
    <submittedName>
        <fullName evidence="7">NAD(P)/FAD-dependent oxidoreductase</fullName>
    </submittedName>
</protein>
<dbReference type="InterPro" id="IPR006076">
    <property type="entry name" value="FAD-dep_OxRdtase"/>
</dbReference>
<evidence type="ECO:0000256" key="3">
    <source>
        <dbReference type="ARBA" id="ARBA00022827"/>
    </source>
</evidence>
<comment type="similarity">
    <text evidence="5">Belongs to the L2HGDH family.</text>
</comment>
<dbReference type="Gene3D" id="3.30.9.10">
    <property type="entry name" value="D-Amino Acid Oxidase, subunit A, domain 2"/>
    <property type="match status" value="1"/>
</dbReference>
<sequence>MGTEIFETDCVVIGAGVVGLAVARSLALRGREVLVLERNAVFGEETSARNSEVIHAGLAYAAGSLKARLCVEGKAQLYAFCAARGVPHKRLGKLIVATRDAELPALDRTIALAEGAGLFDLEPRDRAEVAAMEPELTCVAALWSPSTGVIDSHAFMLALLGEAEAQGTTFVPNSKVAGGRVLGDGRIELDIGGAEPMRLHAAHVINCAGLWAQQVAGRIDGIPADSIPGQVLAKGSYFSLSHKAPFRHLVYPAPPGDGSLGVHLTLDMAGRAKFGPDIELLDCGPDAVDYRVDPGKAGMFTDAVRRFWPGLPDGALVPDYAGCRPKLAAGDAGQIDFRLDGAKVHGLEGHVMCYGLESPALTSALAIAEVVADKALGRRAA</sequence>
<evidence type="ECO:0000259" key="6">
    <source>
        <dbReference type="Pfam" id="PF01266"/>
    </source>
</evidence>
<dbReference type="Gene3D" id="3.50.50.60">
    <property type="entry name" value="FAD/NAD(P)-binding domain"/>
    <property type="match status" value="1"/>
</dbReference>
<accession>A0ABV3L853</accession>
<dbReference type="Pfam" id="PF01266">
    <property type="entry name" value="DAO"/>
    <property type="match status" value="1"/>
</dbReference>
<evidence type="ECO:0000313" key="8">
    <source>
        <dbReference type="Proteomes" id="UP001553161"/>
    </source>
</evidence>
<dbReference type="PANTHER" id="PTHR43104:SF4">
    <property type="entry name" value="L-2-HYDROXYGLUTARATE DEHYDROGENASE, MITOCHONDRIAL"/>
    <property type="match status" value="1"/>
</dbReference>
<evidence type="ECO:0000256" key="1">
    <source>
        <dbReference type="ARBA" id="ARBA00001974"/>
    </source>
</evidence>
<evidence type="ECO:0000313" key="7">
    <source>
        <dbReference type="EMBL" id="MEV8467759.1"/>
    </source>
</evidence>
<organism evidence="7 8">
    <name type="scientific">Meridianimarinicoccus marinus</name>
    <dbReference type="NCBI Taxonomy" id="3231483"/>
    <lineage>
        <taxon>Bacteria</taxon>
        <taxon>Pseudomonadati</taxon>
        <taxon>Pseudomonadota</taxon>
        <taxon>Alphaproteobacteria</taxon>
        <taxon>Rhodobacterales</taxon>
        <taxon>Paracoccaceae</taxon>
        <taxon>Meridianimarinicoccus</taxon>
    </lineage>
</organism>
<keyword evidence="4" id="KW-0560">Oxidoreductase</keyword>
<proteinExistence type="inferred from homology"/>
<keyword evidence="3" id="KW-0274">FAD</keyword>
<keyword evidence="8" id="KW-1185">Reference proteome</keyword>
<comment type="caution">
    <text evidence="7">The sequence shown here is derived from an EMBL/GenBank/DDBJ whole genome shotgun (WGS) entry which is preliminary data.</text>
</comment>
<evidence type="ECO:0000256" key="2">
    <source>
        <dbReference type="ARBA" id="ARBA00022630"/>
    </source>
</evidence>
<dbReference type="Proteomes" id="UP001553161">
    <property type="component" value="Unassembled WGS sequence"/>
</dbReference>
<reference evidence="7 8" key="1">
    <citation type="submission" date="2024-07" db="EMBL/GenBank/DDBJ databases">
        <authorList>
            <person name="Kang M."/>
        </authorList>
    </citation>
    <scope>NUCLEOTIDE SEQUENCE [LARGE SCALE GENOMIC DNA]</scope>
    <source>
        <strain evidence="7 8">DFM31</strain>
    </source>
</reference>
<feature type="domain" description="FAD dependent oxidoreductase" evidence="6">
    <location>
        <begin position="9"/>
        <end position="373"/>
    </location>
</feature>
<dbReference type="EMBL" id="JBFBVU010000017">
    <property type="protein sequence ID" value="MEV8467759.1"/>
    <property type="molecule type" value="Genomic_DNA"/>
</dbReference>
<dbReference type="SUPFAM" id="SSF51905">
    <property type="entry name" value="FAD/NAD(P)-binding domain"/>
    <property type="match status" value="1"/>
</dbReference>
<name>A0ABV3L853_9RHOB</name>